<evidence type="ECO:0000313" key="2">
    <source>
        <dbReference type="Proteomes" id="UP000034740"/>
    </source>
</evidence>
<reference evidence="1 2" key="1">
    <citation type="journal article" date="2015" name="Nature">
        <title>rRNA introns, odd ribosomes, and small enigmatic genomes across a large radiation of phyla.</title>
        <authorList>
            <person name="Brown C.T."/>
            <person name="Hug L.A."/>
            <person name="Thomas B.C."/>
            <person name="Sharon I."/>
            <person name="Castelle C.J."/>
            <person name="Singh A."/>
            <person name="Wilkins M.J."/>
            <person name="Williams K.H."/>
            <person name="Banfield J.F."/>
        </authorList>
    </citation>
    <scope>NUCLEOTIDE SEQUENCE [LARGE SCALE GENOMIC DNA]</scope>
</reference>
<accession>A0A0G1XWS0</accession>
<sequence length="82" mass="8921">MKRYLERMKSKDPHERRAHAMHMAGGMTAIIFVVWLATLGARLASEDGNQIAENGGENQVANILSGIASGENQLFVATSTSY</sequence>
<dbReference type="Proteomes" id="UP000034740">
    <property type="component" value="Unassembled WGS sequence"/>
</dbReference>
<gene>
    <name evidence="1" type="ORF">UY83_C0006G0075</name>
</gene>
<comment type="caution">
    <text evidence="1">The sequence shown here is derived from an EMBL/GenBank/DDBJ whole genome shotgun (WGS) entry which is preliminary data.</text>
</comment>
<protein>
    <submittedName>
        <fullName evidence="1">Uncharacterized protein</fullName>
    </submittedName>
</protein>
<name>A0A0G1XWS0_9BACT</name>
<organism evidence="1 2">
    <name type="scientific">Candidatus Adlerbacteria bacterium GW2011_GWA1_54_10</name>
    <dbReference type="NCBI Taxonomy" id="1618605"/>
    <lineage>
        <taxon>Bacteria</taxon>
        <taxon>Candidatus Adleribacteriota</taxon>
    </lineage>
</organism>
<dbReference type="AlphaFoldDB" id="A0A0G1XWS0"/>
<evidence type="ECO:0000313" key="1">
    <source>
        <dbReference type="EMBL" id="KKW35598.1"/>
    </source>
</evidence>
<dbReference type="EMBL" id="LCRO01000006">
    <property type="protein sequence ID" value="KKW35598.1"/>
    <property type="molecule type" value="Genomic_DNA"/>
</dbReference>
<proteinExistence type="predicted"/>